<dbReference type="Gene3D" id="2.60.120.10">
    <property type="entry name" value="Jelly Rolls"/>
    <property type="match status" value="1"/>
</dbReference>
<proteinExistence type="predicted"/>
<evidence type="ECO:0000313" key="2">
    <source>
        <dbReference type="EMBL" id="GHB85786.1"/>
    </source>
</evidence>
<dbReference type="InterPro" id="IPR039935">
    <property type="entry name" value="YML079W-like"/>
</dbReference>
<dbReference type="InterPro" id="IPR014710">
    <property type="entry name" value="RmlC-like_jellyroll"/>
</dbReference>
<reference evidence="3" key="1">
    <citation type="journal article" date="2019" name="Int. J. Syst. Evol. Microbiol.">
        <title>The Global Catalogue of Microorganisms (GCM) 10K type strain sequencing project: providing services to taxonomists for standard genome sequencing and annotation.</title>
        <authorList>
            <consortium name="The Broad Institute Genomics Platform"/>
            <consortium name="The Broad Institute Genome Sequencing Center for Infectious Disease"/>
            <person name="Wu L."/>
            <person name="Ma J."/>
        </authorList>
    </citation>
    <scope>NUCLEOTIDE SEQUENCE [LARGE SCALE GENOMIC DNA]</scope>
    <source>
        <strain evidence="3">JCM 4738</strain>
    </source>
</reference>
<accession>A0ABQ3F5M0</accession>
<name>A0ABQ3F5M0_9ACTN</name>
<keyword evidence="3" id="KW-1185">Reference proteome</keyword>
<dbReference type="Proteomes" id="UP000642673">
    <property type="component" value="Unassembled WGS sequence"/>
</dbReference>
<protein>
    <submittedName>
        <fullName evidence="2">Cupin</fullName>
    </submittedName>
</protein>
<evidence type="ECO:0000313" key="3">
    <source>
        <dbReference type="Proteomes" id="UP000642673"/>
    </source>
</evidence>
<dbReference type="Pfam" id="PF06172">
    <property type="entry name" value="Cupin_5"/>
    <property type="match status" value="1"/>
</dbReference>
<dbReference type="PANTHER" id="PTHR33387:SF3">
    <property type="entry name" value="DUF985 DOMAIN-CONTAINING PROTEIN"/>
    <property type="match status" value="1"/>
</dbReference>
<sequence length="144" mass="15852">MGDISPLVQHLGLEPHVEGGWFRQTWQTGPQAVPDKRRGLRPYATGIYYLLHPGETSRWHRVRSDELWLWHRGGPLTLHLGGTATTPDEKPTAASLGPDIENGQHPQLLVPAEVWQTATPAGDEPALVSCVVAPGFHPHDLDIL</sequence>
<organism evidence="2 3">
    <name type="scientific">Streptomyces cirratus</name>
    <dbReference type="NCBI Taxonomy" id="68187"/>
    <lineage>
        <taxon>Bacteria</taxon>
        <taxon>Bacillati</taxon>
        <taxon>Actinomycetota</taxon>
        <taxon>Actinomycetes</taxon>
        <taxon>Kitasatosporales</taxon>
        <taxon>Streptomycetaceae</taxon>
        <taxon>Streptomyces</taxon>
    </lineage>
</organism>
<dbReference type="CDD" id="cd06121">
    <property type="entry name" value="cupin_YML079wp"/>
    <property type="match status" value="1"/>
</dbReference>
<feature type="domain" description="DUF985" evidence="1">
    <location>
        <begin position="7"/>
        <end position="143"/>
    </location>
</feature>
<dbReference type="SUPFAM" id="SSF51182">
    <property type="entry name" value="RmlC-like cupins"/>
    <property type="match status" value="1"/>
</dbReference>
<comment type="caution">
    <text evidence="2">The sequence shown here is derived from an EMBL/GenBank/DDBJ whole genome shotgun (WGS) entry which is preliminary data.</text>
</comment>
<dbReference type="RefSeq" id="WP_190187891.1">
    <property type="nucleotide sequence ID" value="NZ_BMVP01000029.1"/>
</dbReference>
<dbReference type="InterPro" id="IPR009327">
    <property type="entry name" value="Cupin_DUF985"/>
</dbReference>
<dbReference type="InterPro" id="IPR011051">
    <property type="entry name" value="RmlC_Cupin_sf"/>
</dbReference>
<dbReference type="PANTHER" id="PTHR33387">
    <property type="entry name" value="RMLC-LIKE JELLY ROLL FOLD PROTEIN"/>
    <property type="match status" value="1"/>
</dbReference>
<dbReference type="EMBL" id="BMVP01000029">
    <property type="protein sequence ID" value="GHB85786.1"/>
    <property type="molecule type" value="Genomic_DNA"/>
</dbReference>
<gene>
    <name evidence="2" type="ORF">GCM10010347_65920</name>
</gene>
<evidence type="ECO:0000259" key="1">
    <source>
        <dbReference type="Pfam" id="PF06172"/>
    </source>
</evidence>